<keyword evidence="2" id="KW-0997">Cell inner membrane</keyword>
<dbReference type="NCBIfam" id="TIGR04409">
    <property type="entry name" value="LptC_YrbK"/>
    <property type="match status" value="1"/>
</dbReference>
<evidence type="ECO:0000256" key="2">
    <source>
        <dbReference type="ARBA" id="ARBA00022519"/>
    </source>
</evidence>
<dbReference type="EMBL" id="LSTO01000001">
    <property type="protein sequence ID" value="OWW22338.1"/>
    <property type="molecule type" value="Genomic_DNA"/>
</dbReference>
<keyword evidence="1" id="KW-1003">Cell membrane</keyword>
<accession>A0A254TRI0</accession>
<dbReference type="PANTHER" id="PTHR37481">
    <property type="entry name" value="LIPOPOLYSACCHARIDE EXPORT SYSTEM PROTEIN LPTC"/>
    <property type="match status" value="1"/>
</dbReference>
<dbReference type="Gene3D" id="2.60.450.10">
    <property type="entry name" value="Lipopolysaccharide (LPS) transport protein A like domain"/>
    <property type="match status" value="1"/>
</dbReference>
<evidence type="ECO:0000256" key="3">
    <source>
        <dbReference type="ARBA" id="ARBA00022692"/>
    </source>
</evidence>
<dbReference type="PANTHER" id="PTHR37481:SF1">
    <property type="entry name" value="LIPOPOLYSACCHARIDE EXPORT SYSTEM PROTEIN LPTC"/>
    <property type="match status" value="1"/>
</dbReference>
<dbReference type="RefSeq" id="WP_088709165.1">
    <property type="nucleotide sequence ID" value="NZ_LSTO01000001.1"/>
</dbReference>
<evidence type="ECO:0000313" key="6">
    <source>
        <dbReference type="EMBL" id="OWW22338.1"/>
    </source>
</evidence>
<keyword evidence="4" id="KW-1133">Transmembrane helix</keyword>
<comment type="caution">
    <text evidence="6">The sequence shown here is derived from an EMBL/GenBank/DDBJ whole genome shotgun (WGS) entry which is preliminary data.</text>
</comment>
<organism evidence="6 7">
    <name type="scientific">Noviherbaspirillum denitrificans</name>
    <dbReference type="NCBI Taxonomy" id="1968433"/>
    <lineage>
        <taxon>Bacteria</taxon>
        <taxon>Pseudomonadati</taxon>
        <taxon>Pseudomonadota</taxon>
        <taxon>Betaproteobacteria</taxon>
        <taxon>Burkholderiales</taxon>
        <taxon>Oxalobacteraceae</taxon>
        <taxon>Noviherbaspirillum</taxon>
    </lineage>
</organism>
<gene>
    <name evidence="6" type="ORF">AYR66_25430</name>
</gene>
<dbReference type="InterPro" id="IPR026265">
    <property type="entry name" value="LptC"/>
</dbReference>
<proteinExistence type="predicted"/>
<evidence type="ECO:0000313" key="7">
    <source>
        <dbReference type="Proteomes" id="UP000197535"/>
    </source>
</evidence>
<dbReference type="GO" id="GO:0017089">
    <property type="term" value="F:glycolipid transfer activity"/>
    <property type="evidence" value="ECO:0007669"/>
    <property type="project" value="TreeGrafter"/>
</dbReference>
<dbReference type="AlphaFoldDB" id="A0A254TRI0"/>
<dbReference type="OrthoDB" id="8589410at2"/>
<sequence>MRPWRIRFFMTLAPLVVLALASFWLYEVMRRATDTVLPSPQRSEPDFYVEKFSYVKLSKTGAAKYHVAGDRLTHNPQDDSYDIVKPVMRNISNPEAPTTIRAERGSVNSDNSKVHLYDNVQMDRPATPTSQSVHIRTEYMLVLPDDDVMKTDRPVEITTDRARLTGTGMLANNATRELNLTSNVHGTYQARQR</sequence>
<protein>
    <submittedName>
        <fullName evidence="6">LPS export ABC transporter periplasmic protein LptC</fullName>
    </submittedName>
</protein>
<evidence type="ECO:0000256" key="4">
    <source>
        <dbReference type="ARBA" id="ARBA00022989"/>
    </source>
</evidence>
<dbReference type="GO" id="GO:0005886">
    <property type="term" value="C:plasma membrane"/>
    <property type="evidence" value="ECO:0007669"/>
    <property type="project" value="InterPro"/>
</dbReference>
<keyword evidence="5" id="KW-0472">Membrane</keyword>
<dbReference type="Pfam" id="PF06835">
    <property type="entry name" value="LptC"/>
    <property type="match status" value="1"/>
</dbReference>
<reference evidence="6 7" key="1">
    <citation type="submission" date="2016-02" db="EMBL/GenBank/DDBJ databases">
        <authorList>
            <person name="Wen L."/>
            <person name="He K."/>
            <person name="Yang H."/>
        </authorList>
    </citation>
    <scope>NUCLEOTIDE SEQUENCE [LARGE SCALE GENOMIC DNA]</scope>
    <source>
        <strain evidence="6 7">TSA40</strain>
    </source>
</reference>
<dbReference type="GO" id="GO:0015221">
    <property type="term" value="F:lipopolysaccharide transmembrane transporter activity"/>
    <property type="evidence" value="ECO:0007669"/>
    <property type="project" value="InterPro"/>
</dbReference>
<evidence type="ECO:0000256" key="5">
    <source>
        <dbReference type="ARBA" id="ARBA00023136"/>
    </source>
</evidence>
<dbReference type="GO" id="GO:0030288">
    <property type="term" value="C:outer membrane-bounded periplasmic space"/>
    <property type="evidence" value="ECO:0007669"/>
    <property type="project" value="TreeGrafter"/>
</dbReference>
<evidence type="ECO:0000256" key="1">
    <source>
        <dbReference type="ARBA" id="ARBA00022475"/>
    </source>
</evidence>
<keyword evidence="7" id="KW-1185">Reference proteome</keyword>
<name>A0A254TRI0_9BURK</name>
<dbReference type="Proteomes" id="UP000197535">
    <property type="component" value="Unassembled WGS sequence"/>
</dbReference>
<keyword evidence="3" id="KW-0812">Transmembrane</keyword>
<dbReference type="InterPro" id="IPR052363">
    <property type="entry name" value="LPS_export_LptC"/>
</dbReference>
<dbReference type="InterPro" id="IPR010664">
    <property type="entry name" value="LipoPS_assembly_LptC-rel"/>
</dbReference>